<accession>A0A7S4K3X2</accession>
<organism evidence="7">
    <name type="scientific">Odontella aurita</name>
    <dbReference type="NCBI Taxonomy" id="265563"/>
    <lineage>
        <taxon>Eukaryota</taxon>
        <taxon>Sar</taxon>
        <taxon>Stramenopiles</taxon>
        <taxon>Ochrophyta</taxon>
        <taxon>Bacillariophyta</taxon>
        <taxon>Mediophyceae</taxon>
        <taxon>Biddulphiophycidae</taxon>
        <taxon>Eupodiscales</taxon>
        <taxon>Odontellaceae</taxon>
        <taxon>Odontella</taxon>
    </lineage>
</organism>
<dbReference type="AlphaFoldDB" id="A0A7S4K3X2"/>
<keyword evidence="5 6" id="KW-0472">Membrane</keyword>
<evidence type="ECO:0000256" key="4">
    <source>
        <dbReference type="ARBA" id="ARBA00022989"/>
    </source>
</evidence>
<sequence>MQNCLYATRLILVGVCVMLALARVVNRSYGLFRRKGEVVKVDVTSKFKSNIFAFILLLVLFASRAQAFRAPTFTCTRAGPVRDTSQTLVRSIPTLHASRRDIQRTHWCISTSKKRTHKFKLQPCCLSTSLPEADAGRNGVLPTLYPLLLTLLASAIGVACPSVATTLNSLTVVQTCLSVLMLSMGLAVTPVEFSKAIRSPSLLVLNTVMCFFLMPLTAVILSCIFPRLLGEGDIRTGLILLGCVSGGQASNLFALLAGGDAALSVVCTLITTLLGAFVTPLAVGALLGSSVSVDPVAVLRSVATLALLPLSTGLALGMILPKKVLVRRVRPLCPNVGLAATLVLVGGGASGLSSDPFVMFSSGLLMRAVLAATFLPLVGGSFALLVTWKMMKLSDKSIRTLVVETFSKSPTLAYVLARKHFDSGASSVPAAAMVTLGIIGAAVASIWAGIPLKETDEFPKYEGES</sequence>
<dbReference type="PANTHER" id="PTHR10361">
    <property type="entry name" value="SODIUM-BILE ACID COTRANSPORTER"/>
    <property type="match status" value="1"/>
</dbReference>
<feature type="transmembrane region" description="Helical" evidence="6">
    <location>
        <begin position="364"/>
        <end position="388"/>
    </location>
</feature>
<dbReference type="EMBL" id="HBKQ01055890">
    <property type="protein sequence ID" value="CAE2282196.1"/>
    <property type="molecule type" value="Transcribed_RNA"/>
</dbReference>
<feature type="transmembrane region" description="Helical" evidence="6">
    <location>
        <begin position="332"/>
        <end position="352"/>
    </location>
</feature>
<name>A0A7S4K3X2_9STRA</name>
<dbReference type="Pfam" id="PF01758">
    <property type="entry name" value="SBF"/>
    <property type="match status" value="1"/>
</dbReference>
<feature type="transmembrane region" description="Helical" evidence="6">
    <location>
        <begin position="6"/>
        <end position="25"/>
    </location>
</feature>
<dbReference type="Gene3D" id="1.20.1530.20">
    <property type="match status" value="1"/>
</dbReference>
<feature type="transmembrane region" description="Helical" evidence="6">
    <location>
        <begin position="144"/>
        <end position="164"/>
    </location>
</feature>
<feature type="transmembrane region" description="Helical" evidence="6">
    <location>
        <begin position="170"/>
        <end position="191"/>
    </location>
</feature>
<feature type="transmembrane region" description="Helical" evidence="6">
    <location>
        <begin position="263"/>
        <end position="286"/>
    </location>
</feature>
<reference evidence="7" key="1">
    <citation type="submission" date="2021-01" db="EMBL/GenBank/DDBJ databases">
        <authorList>
            <person name="Corre E."/>
            <person name="Pelletier E."/>
            <person name="Niang G."/>
            <person name="Scheremetjew M."/>
            <person name="Finn R."/>
            <person name="Kale V."/>
            <person name="Holt S."/>
            <person name="Cochrane G."/>
            <person name="Meng A."/>
            <person name="Brown T."/>
            <person name="Cohen L."/>
        </authorList>
    </citation>
    <scope>NUCLEOTIDE SEQUENCE</scope>
    <source>
        <strain evidence="7">Isolate 1302-5</strain>
    </source>
</reference>
<gene>
    <name evidence="7" type="ORF">OAUR00152_LOCUS38273</name>
</gene>
<feature type="transmembrane region" description="Helical" evidence="6">
    <location>
        <begin position="298"/>
        <end position="320"/>
    </location>
</feature>
<evidence type="ECO:0000313" key="7">
    <source>
        <dbReference type="EMBL" id="CAE2282196.1"/>
    </source>
</evidence>
<comment type="similarity">
    <text evidence="2">Belongs to the bile acid:sodium symporter (BASS) (TC 2.A.28) family.</text>
</comment>
<dbReference type="InterPro" id="IPR004710">
    <property type="entry name" value="Bilac:Na_transpt"/>
</dbReference>
<evidence type="ECO:0000256" key="6">
    <source>
        <dbReference type="SAM" id="Phobius"/>
    </source>
</evidence>
<dbReference type="GO" id="GO:0016020">
    <property type="term" value="C:membrane"/>
    <property type="evidence" value="ECO:0007669"/>
    <property type="project" value="UniProtKB-SubCell"/>
</dbReference>
<feature type="transmembrane region" description="Helical" evidence="6">
    <location>
        <begin position="203"/>
        <end position="228"/>
    </location>
</feature>
<protein>
    <submittedName>
        <fullName evidence="7">Uncharacterized protein</fullName>
    </submittedName>
</protein>
<keyword evidence="4 6" id="KW-1133">Transmembrane helix</keyword>
<feature type="transmembrane region" description="Helical" evidence="6">
    <location>
        <begin position="234"/>
        <end position="256"/>
    </location>
</feature>
<evidence type="ECO:0000256" key="2">
    <source>
        <dbReference type="ARBA" id="ARBA00006528"/>
    </source>
</evidence>
<evidence type="ECO:0000256" key="3">
    <source>
        <dbReference type="ARBA" id="ARBA00022692"/>
    </source>
</evidence>
<feature type="transmembrane region" description="Helical" evidence="6">
    <location>
        <begin position="428"/>
        <end position="450"/>
    </location>
</feature>
<dbReference type="InterPro" id="IPR002657">
    <property type="entry name" value="BilAc:Na_symport/Acr3"/>
</dbReference>
<evidence type="ECO:0000256" key="1">
    <source>
        <dbReference type="ARBA" id="ARBA00004141"/>
    </source>
</evidence>
<evidence type="ECO:0000256" key="5">
    <source>
        <dbReference type="ARBA" id="ARBA00023136"/>
    </source>
</evidence>
<dbReference type="PANTHER" id="PTHR10361:SF30">
    <property type="entry name" value="SODIUM_METABOLITE COTRANSPORTER BASS6, CHLOROPLASTIC-RELATED"/>
    <property type="match status" value="1"/>
</dbReference>
<dbReference type="InterPro" id="IPR038770">
    <property type="entry name" value="Na+/solute_symporter_sf"/>
</dbReference>
<comment type="subcellular location">
    <subcellularLocation>
        <location evidence="1">Membrane</location>
        <topology evidence="1">Multi-pass membrane protein</topology>
    </subcellularLocation>
</comment>
<keyword evidence="3 6" id="KW-0812">Transmembrane</keyword>
<proteinExistence type="inferred from homology"/>